<evidence type="ECO:0000256" key="1">
    <source>
        <dbReference type="SAM" id="Phobius"/>
    </source>
</evidence>
<keyword evidence="1" id="KW-0812">Transmembrane</keyword>
<evidence type="ECO:0000313" key="3">
    <source>
        <dbReference type="Proteomes" id="UP000799770"/>
    </source>
</evidence>
<dbReference type="PANTHER" id="PTHR28092:SF1">
    <property type="entry name" value="FACTOR-INDUCED GENE 1 PROTEIN"/>
    <property type="match status" value="1"/>
</dbReference>
<dbReference type="GO" id="GO:0000747">
    <property type="term" value="P:conjugation with cellular fusion"/>
    <property type="evidence" value="ECO:0007669"/>
    <property type="project" value="TreeGrafter"/>
</dbReference>
<dbReference type="OrthoDB" id="3550957at2759"/>
<dbReference type="EMBL" id="ML977315">
    <property type="protein sequence ID" value="KAF2119528.1"/>
    <property type="molecule type" value="Genomic_DNA"/>
</dbReference>
<name>A0A6A5ZM65_9PLEO</name>
<feature type="transmembrane region" description="Helical" evidence="1">
    <location>
        <begin position="37"/>
        <end position="61"/>
    </location>
</feature>
<gene>
    <name evidence="2" type="ORF">BDV96DRAFT_347985</name>
</gene>
<keyword evidence="3" id="KW-1185">Reference proteome</keyword>
<dbReference type="InterPro" id="IPR033481">
    <property type="entry name" value="Dni1/Fig1"/>
</dbReference>
<keyword evidence="1" id="KW-0472">Membrane</keyword>
<feature type="transmembrane region" description="Helical" evidence="1">
    <location>
        <begin position="198"/>
        <end position="216"/>
    </location>
</feature>
<dbReference type="GO" id="GO:0016020">
    <property type="term" value="C:membrane"/>
    <property type="evidence" value="ECO:0007669"/>
    <property type="project" value="InterPro"/>
</dbReference>
<protein>
    <submittedName>
        <fullName evidence="2">Ca2+ regulator and membrane fusion protein Fig1-domain-containing protein</fullName>
    </submittedName>
</protein>
<evidence type="ECO:0000313" key="2">
    <source>
        <dbReference type="EMBL" id="KAF2119528.1"/>
    </source>
</evidence>
<proteinExistence type="predicted"/>
<accession>A0A6A5ZM65</accession>
<organism evidence="2 3">
    <name type="scientific">Lophiotrema nucula</name>
    <dbReference type="NCBI Taxonomy" id="690887"/>
    <lineage>
        <taxon>Eukaryota</taxon>
        <taxon>Fungi</taxon>
        <taxon>Dikarya</taxon>
        <taxon>Ascomycota</taxon>
        <taxon>Pezizomycotina</taxon>
        <taxon>Dothideomycetes</taxon>
        <taxon>Pleosporomycetidae</taxon>
        <taxon>Pleosporales</taxon>
        <taxon>Lophiotremataceae</taxon>
        <taxon>Lophiotrema</taxon>
    </lineage>
</organism>
<reference evidence="2" key="1">
    <citation type="journal article" date="2020" name="Stud. Mycol.">
        <title>101 Dothideomycetes genomes: a test case for predicting lifestyles and emergence of pathogens.</title>
        <authorList>
            <person name="Haridas S."/>
            <person name="Albert R."/>
            <person name="Binder M."/>
            <person name="Bloem J."/>
            <person name="Labutti K."/>
            <person name="Salamov A."/>
            <person name="Andreopoulos B."/>
            <person name="Baker S."/>
            <person name="Barry K."/>
            <person name="Bills G."/>
            <person name="Bluhm B."/>
            <person name="Cannon C."/>
            <person name="Castanera R."/>
            <person name="Culley D."/>
            <person name="Daum C."/>
            <person name="Ezra D."/>
            <person name="Gonzalez J."/>
            <person name="Henrissat B."/>
            <person name="Kuo A."/>
            <person name="Liang C."/>
            <person name="Lipzen A."/>
            <person name="Lutzoni F."/>
            <person name="Magnuson J."/>
            <person name="Mondo S."/>
            <person name="Nolan M."/>
            <person name="Ohm R."/>
            <person name="Pangilinan J."/>
            <person name="Park H.-J."/>
            <person name="Ramirez L."/>
            <person name="Alfaro M."/>
            <person name="Sun H."/>
            <person name="Tritt A."/>
            <person name="Yoshinaga Y."/>
            <person name="Zwiers L.-H."/>
            <person name="Turgeon B."/>
            <person name="Goodwin S."/>
            <person name="Spatafora J."/>
            <person name="Crous P."/>
            <person name="Grigoriev I."/>
        </authorList>
    </citation>
    <scope>NUCLEOTIDE SEQUENCE</scope>
    <source>
        <strain evidence="2">CBS 627.86</strain>
    </source>
</reference>
<dbReference type="PANTHER" id="PTHR28092">
    <property type="entry name" value="FACTOR-INDUCED GENE 1 PROTEIN"/>
    <property type="match status" value="1"/>
</dbReference>
<dbReference type="AlphaFoldDB" id="A0A6A5ZM65"/>
<dbReference type="GO" id="GO:0043332">
    <property type="term" value="C:mating projection tip"/>
    <property type="evidence" value="ECO:0007669"/>
    <property type="project" value="TreeGrafter"/>
</dbReference>
<dbReference type="Proteomes" id="UP000799770">
    <property type="component" value="Unassembled WGS sequence"/>
</dbReference>
<sequence length="279" mass="30482">MKMLHIPNLLNVLKEREIPKAVYKKASKAIQWVFPSWLGYHHVLVILFLLPSLICHCLLLAGSFSSLTSIYVISLCYEDVAESLAVITVPSESTGLEVRAGYFGIAARSSNLPWKHAPSDGSLPMRYHDVQDPYSIVATGSQFKNDVLFPGLIILVDVLCLLSAIGLLNFPNWIDERDRITGSEINVKPFPSRPVSRAIAACLGFASALAFGSAVWQHTSAASVACLAETLSQSQIHVRIGTTAVALVWAPVLLIALAFIRLAQEILSIFILDKLTDND</sequence>
<keyword evidence="1" id="KW-1133">Transmembrane helix</keyword>
<feature type="transmembrane region" description="Helical" evidence="1">
    <location>
        <begin position="236"/>
        <end position="260"/>
    </location>
</feature>
<feature type="transmembrane region" description="Helical" evidence="1">
    <location>
        <begin position="147"/>
        <end position="170"/>
    </location>
</feature>
<dbReference type="Pfam" id="PF12351">
    <property type="entry name" value="Fig1"/>
    <property type="match status" value="1"/>
</dbReference>